<dbReference type="Proteomes" id="UP000438476">
    <property type="component" value="Unassembled WGS sequence"/>
</dbReference>
<accession>A0A6I4T0M6</accession>
<sequence>MDQTRITTALARIEAATSRIDRATQDIPELRLIERKYGKLQTEMQGILAEVDQLIGKAEA</sequence>
<dbReference type="RefSeq" id="WP_160735068.1">
    <property type="nucleotide sequence ID" value="NZ_WTYT01000001.1"/>
</dbReference>
<dbReference type="EMBL" id="WTYT01000001">
    <property type="protein sequence ID" value="MXO64664.1"/>
    <property type="molecule type" value="Genomic_DNA"/>
</dbReference>
<comment type="caution">
    <text evidence="1">The sequence shown here is derived from an EMBL/GenBank/DDBJ whole genome shotgun (WGS) entry which is preliminary data.</text>
</comment>
<proteinExistence type="predicted"/>
<dbReference type="AlphaFoldDB" id="A0A6I4T0M6"/>
<organism evidence="1 2">
    <name type="scientific">Altericroceibacterium endophyticum</name>
    <dbReference type="NCBI Taxonomy" id="1808508"/>
    <lineage>
        <taxon>Bacteria</taxon>
        <taxon>Pseudomonadati</taxon>
        <taxon>Pseudomonadota</taxon>
        <taxon>Alphaproteobacteria</taxon>
        <taxon>Sphingomonadales</taxon>
        <taxon>Erythrobacteraceae</taxon>
        <taxon>Altericroceibacterium</taxon>
    </lineage>
</organism>
<evidence type="ECO:0000313" key="2">
    <source>
        <dbReference type="Proteomes" id="UP000438476"/>
    </source>
</evidence>
<protein>
    <submittedName>
        <fullName evidence="1">Uncharacterized protein</fullName>
    </submittedName>
</protein>
<gene>
    <name evidence="1" type="ORF">GRI91_02725</name>
</gene>
<evidence type="ECO:0000313" key="1">
    <source>
        <dbReference type="EMBL" id="MXO64664.1"/>
    </source>
</evidence>
<reference evidence="1 2" key="1">
    <citation type="submission" date="2019-12" db="EMBL/GenBank/DDBJ databases">
        <title>Genomic-based taxomic classification of the family Erythrobacteraceae.</title>
        <authorList>
            <person name="Xu L."/>
        </authorList>
    </citation>
    <scope>NUCLEOTIDE SEQUENCE [LARGE SCALE GENOMIC DNA]</scope>
    <source>
        <strain evidence="1 2">LMG 29518</strain>
    </source>
</reference>
<keyword evidence="2" id="KW-1185">Reference proteome</keyword>
<name>A0A6I4T0M6_9SPHN</name>